<name>A0ABW5LJ10_9FLAO</name>
<evidence type="ECO:0000313" key="2">
    <source>
        <dbReference type="EMBL" id="MFD2563482.1"/>
    </source>
</evidence>
<comment type="caution">
    <text evidence="2">The sequence shown here is derived from an EMBL/GenBank/DDBJ whole genome shotgun (WGS) entry which is preliminary data.</text>
</comment>
<dbReference type="Proteomes" id="UP001597319">
    <property type="component" value="Unassembled WGS sequence"/>
</dbReference>
<dbReference type="InterPro" id="IPR025582">
    <property type="entry name" value="YARHG_dom"/>
</dbReference>
<dbReference type="PROSITE" id="PS51257">
    <property type="entry name" value="PROKAR_LIPOPROTEIN"/>
    <property type="match status" value="1"/>
</dbReference>
<proteinExistence type="predicted"/>
<reference evidence="3" key="1">
    <citation type="journal article" date="2019" name="Int. J. Syst. Evol. Microbiol.">
        <title>The Global Catalogue of Microorganisms (GCM) 10K type strain sequencing project: providing services to taxonomists for standard genome sequencing and annotation.</title>
        <authorList>
            <consortium name="The Broad Institute Genomics Platform"/>
            <consortium name="The Broad Institute Genome Sequencing Center for Infectious Disease"/>
            <person name="Wu L."/>
            <person name="Ma J."/>
        </authorList>
    </citation>
    <scope>NUCLEOTIDE SEQUENCE [LARGE SCALE GENOMIC DNA]</scope>
    <source>
        <strain evidence="3">KCTC 52274</strain>
    </source>
</reference>
<protein>
    <submittedName>
        <fullName evidence="2">YARHG domain-containing protein</fullName>
    </submittedName>
</protein>
<keyword evidence="3" id="KW-1185">Reference proteome</keyword>
<feature type="domain" description="YARHG" evidence="1">
    <location>
        <begin position="204"/>
        <end position="287"/>
    </location>
</feature>
<evidence type="ECO:0000259" key="1">
    <source>
        <dbReference type="SMART" id="SM01324"/>
    </source>
</evidence>
<dbReference type="SMART" id="SM01324">
    <property type="entry name" value="YARHG"/>
    <property type="match status" value="1"/>
</dbReference>
<dbReference type="Pfam" id="PF13308">
    <property type="entry name" value="YARHG"/>
    <property type="match status" value="1"/>
</dbReference>
<organism evidence="2 3">
    <name type="scientific">Aquimarina rubra</name>
    <dbReference type="NCBI Taxonomy" id="1920033"/>
    <lineage>
        <taxon>Bacteria</taxon>
        <taxon>Pseudomonadati</taxon>
        <taxon>Bacteroidota</taxon>
        <taxon>Flavobacteriia</taxon>
        <taxon>Flavobacteriales</taxon>
        <taxon>Flavobacteriaceae</taxon>
        <taxon>Aquimarina</taxon>
    </lineage>
</organism>
<evidence type="ECO:0000313" key="3">
    <source>
        <dbReference type="Proteomes" id="UP001597319"/>
    </source>
</evidence>
<gene>
    <name evidence="2" type="ORF">ACFSR1_12455</name>
</gene>
<dbReference type="RefSeq" id="WP_378292940.1">
    <property type="nucleotide sequence ID" value="NZ_JBHULE010000019.1"/>
</dbReference>
<sequence>MKNAIFLVFALLIISCKKEVQKEKVETTSTLENEIIKEKNDTVIEKVSKSDHTYLLGYYVGYFEASEFTDTNITPSYSNKINISIDQIKADSIFGHSVVAGNERPFKGTFDKTSFFAKASEPGDDKYDGVFEIKFLPGQNEIKGIWIANNENLSVTKRKYKLTKRKFKYDSMLNLDFDVDYDYNLALYNSQEDENGELEAISAQIIGKLNASTQELTNQDIENLNKGELEVLRNLIYARHGYSFKNRKMRYFFDSQIDWYIPVSTDVRNELTDREKKNIDLIKRYEQHAERYYDYFGR</sequence>
<accession>A0ABW5LJ10</accession>
<dbReference type="InterPro" id="IPR038434">
    <property type="entry name" value="YARHG_sf"/>
</dbReference>
<dbReference type="Gene3D" id="1.20.58.1690">
    <property type="match status" value="1"/>
</dbReference>
<dbReference type="EMBL" id="JBHULE010000019">
    <property type="protein sequence ID" value="MFD2563482.1"/>
    <property type="molecule type" value="Genomic_DNA"/>
</dbReference>